<name>A0A6J6QQ31_9ZZZZ</name>
<evidence type="ECO:0000313" key="6">
    <source>
        <dbReference type="EMBL" id="CAB4913530.1"/>
    </source>
</evidence>
<dbReference type="SUPFAM" id="SSF56601">
    <property type="entry name" value="beta-lactamase/transpeptidase-like"/>
    <property type="match status" value="1"/>
</dbReference>
<evidence type="ECO:0000313" key="7">
    <source>
        <dbReference type="EMBL" id="CAB5004008.1"/>
    </source>
</evidence>
<dbReference type="EMBL" id="CAESGF010000001">
    <property type="protein sequence ID" value="CAB4362430.1"/>
    <property type="molecule type" value="Genomic_DNA"/>
</dbReference>
<dbReference type="InterPro" id="IPR001466">
    <property type="entry name" value="Beta-lactam-related"/>
</dbReference>
<evidence type="ECO:0000313" key="3">
    <source>
        <dbReference type="EMBL" id="CAB4712906.1"/>
    </source>
</evidence>
<sequence length="413" mass="45386">MSSTQVDATSVGFDPARLDRIAAHLQQRYVDTGKIAGCQVAIGRRGHLAYRATLGLSDRERSVPMAENTIFRIYSMTKPLVSIALMQLFERGLFQLDDPVQRFFPSWALHQVWVSGAGSDMVTEPAHRPVSVRDLLTHTAGLTYGGVLPGMGDQHEVDAMYRANGIRAFGTEQTLPEFMEKLAVVPLRFQPGTAYMYSLATDACGALVERISGQPLAEYLQQHITGPLGMVDTSFQVAPENVPRFAANYARNADKTTTLLDDPATSPYTRPPKFVSGGGGLTGTLDDYTRFCEMLRRNGELDGQRIIGPRTLELMRRNHLPDGKDLASLDMALVELYGNVGVGFGLGFASTIDQVAAGSASRHDYYWGGAASTVFWIDPVEDLWVVFMTQLMPSGLFDFRGQLRNLIYSAITD</sequence>
<dbReference type="Gene3D" id="3.40.710.10">
    <property type="entry name" value="DD-peptidase/beta-lactamase superfamily"/>
    <property type="match status" value="1"/>
</dbReference>
<dbReference type="EMBL" id="CAFBMT010000002">
    <property type="protein sequence ID" value="CAB4913530.1"/>
    <property type="molecule type" value="Genomic_DNA"/>
</dbReference>
<dbReference type="EMBL" id="CAEZYF010000004">
    <property type="protein sequence ID" value="CAB4712906.1"/>
    <property type="molecule type" value="Genomic_DNA"/>
</dbReference>
<organism evidence="3">
    <name type="scientific">freshwater metagenome</name>
    <dbReference type="NCBI Taxonomy" id="449393"/>
    <lineage>
        <taxon>unclassified sequences</taxon>
        <taxon>metagenomes</taxon>
        <taxon>ecological metagenomes</taxon>
    </lineage>
</organism>
<dbReference type="PANTHER" id="PTHR43283">
    <property type="entry name" value="BETA-LACTAMASE-RELATED"/>
    <property type="match status" value="1"/>
</dbReference>
<dbReference type="EMBL" id="CAFAAV010000071">
    <property type="protein sequence ID" value="CAB4816655.1"/>
    <property type="molecule type" value="Genomic_DNA"/>
</dbReference>
<feature type="domain" description="Beta-lactamase-related" evidence="1">
    <location>
        <begin position="26"/>
        <end position="396"/>
    </location>
</feature>
<dbReference type="PANTHER" id="PTHR43283:SF3">
    <property type="entry name" value="BETA-LACTAMASE FAMILY PROTEIN (AFU_ORTHOLOGUE AFUA_5G07500)"/>
    <property type="match status" value="1"/>
</dbReference>
<dbReference type="AlphaFoldDB" id="A0A6J6QQ31"/>
<evidence type="ECO:0000313" key="5">
    <source>
        <dbReference type="EMBL" id="CAB4851985.1"/>
    </source>
</evidence>
<evidence type="ECO:0000259" key="1">
    <source>
        <dbReference type="Pfam" id="PF00144"/>
    </source>
</evidence>
<evidence type="ECO:0000313" key="2">
    <source>
        <dbReference type="EMBL" id="CAB4362430.1"/>
    </source>
</evidence>
<accession>A0A6J6QQ31</accession>
<dbReference type="InterPro" id="IPR050789">
    <property type="entry name" value="Diverse_Enzym_Activities"/>
</dbReference>
<dbReference type="Pfam" id="PF00144">
    <property type="entry name" value="Beta-lactamase"/>
    <property type="match status" value="1"/>
</dbReference>
<dbReference type="EMBL" id="CAFBIY010000105">
    <property type="protein sequence ID" value="CAB4851985.1"/>
    <property type="molecule type" value="Genomic_DNA"/>
</dbReference>
<reference evidence="3" key="1">
    <citation type="submission" date="2020-05" db="EMBL/GenBank/DDBJ databases">
        <authorList>
            <person name="Chiriac C."/>
            <person name="Salcher M."/>
            <person name="Ghai R."/>
            <person name="Kavagutti S V."/>
        </authorList>
    </citation>
    <scope>NUCLEOTIDE SEQUENCE</scope>
</reference>
<protein>
    <submittedName>
        <fullName evidence="3">Unannotated protein</fullName>
    </submittedName>
</protein>
<dbReference type="InterPro" id="IPR012338">
    <property type="entry name" value="Beta-lactam/transpept-like"/>
</dbReference>
<evidence type="ECO:0000313" key="4">
    <source>
        <dbReference type="EMBL" id="CAB4816655.1"/>
    </source>
</evidence>
<dbReference type="EMBL" id="CAFBOL010000080">
    <property type="protein sequence ID" value="CAB5004008.1"/>
    <property type="molecule type" value="Genomic_DNA"/>
</dbReference>
<proteinExistence type="predicted"/>
<gene>
    <name evidence="3" type="ORF">UFOPK2656_00787</name>
    <name evidence="4" type="ORF">UFOPK3099_01121</name>
    <name evidence="5" type="ORF">UFOPK3267_01829</name>
    <name evidence="6" type="ORF">UFOPK3651_00370</name>
    <name evidence="7" type="ORF">UFOPK3931_02368</name>
    <name evidence="2" type="ORF">UFOPK4189_00205</name>
</gene>